<organism evidence="1 2">
    <name type="scientific">Falco tinnunculus</name>
    <name type="common">Common kestrel</name>
    <dbReference type="NCBI Taxonomy" id="100819"/>
    <lineage>
        <taxon>Eukaryota</taxon>
        <taxon>Metazoa</taxon>
        <taxon>Chordata</taxon>
        <taxon>Craniata</taxon>
        <taxon>Vertebrata</taxon>
        <taxon>Euteleostomi</taxon>
        <taxon>Archelosauria</taxon>
        <taxon>Archosauria</taxon>
        <taxon>Dinosauria</taxon>
        <taxon>Saurischia</taxon>
        <taxon>Theropoda</taxon>
        <taxon>Coelurosauria</taxon>
        <taxon>Aves</taxon>
        <taxon>Neognathae</taxon>
        <taxon>Neoaves</taxon>
        <taxon>Telluraves</taxon>
        <taxon>Australaves</taxon>
        <taxon>Falconiformes</taxon>
        <taxon>Falconidae</taxon>
        <taxon>Falco</taxon>
    </lineage>
</organism>
<evidence type="ECO:0000313" key="2">
    <source>
        <dbReference type="Proteomes" id="UP000694562"/>
    </source>
</evidence>
<reference evidence="1" key="1">
    <citation type="submission" date="2025-08" db="UniProtKB">
        <authorList>
            <consortium name="Ensembl"/>
        </authorList>
    </citation>
    <scope>IDENTIFICATION</scope>
</reference>
<name>A0A8C4ULH7_FALTI</name>
<dbReference type="Ensembl" id="ENSFTIT00000015216.1">
    <property type="protein sequence ID" value="ENSFTIP00000014601.1"/>
    <property type="gene ID" value="ENSFTIG00000009700.1"/>
</dbReference>
<sequence length="78" mass="8539">MIDQVSDVLGHPGAHRCLWQFLKLRLSKVVIPSSRLGAPHLQAALLGAEGLTPPRGHSPPDNVIKPCNKYVVWPCHIT</sequence>
<protein>
    <submittedName>
        <fullName evidence="1">Uncharacterized protein</fullName>
    </submittedName>
</protein>
<proteinExistence type="predicted"/>
<dbReference type="Proteomes" id="UP000694562">
    <property type="component" value="Unplaced"/>
</dbReference>
<accession>A0A8C4ULH7</accession>
<keyword evidence="2" id="KW-1185">Reference proteome</keyword>
<evidence type="ECO:0000313" key="1">
    <source>
        <dbReference type="Ensembl" id="ENSFTIP00000014601.1"/>
    </source>
</evidence>
<dbReference type="AlphaFoldDB" id="A0A8C4ULH7"/>
<reference evidence="1" key="2">
    <citation type="submission" date="2025-09" db="UniProtKB">
        <authorList>
            <consortium name="Ensembl"/>
        </authorList>
    </citation>
    <scope>IDENTIFICATION</scope>
</reference>